<evidence type="ECO:0000313" key="2">
    <source>
        <dbReference type="EMBL" id="GBO25448.1"/>
    </source>
</evidence>
<dbReference type="EMBL" id="BGPR01048446">
    <property type="protein sequence ID" value="GBO25448.1"/>
    <property type="molecule type" value="Genomic_DNA"/>
</dbReference>
<dbReference type="Proteomes" id="UP000499080">
    <property type="component" value="Unassembled WGS sequence"/>
</dbReference>
<reference evidence="2 3" key="1">
    <citation type="journal article" date="2019" name="Sci. Rep.">
        <title>Orb-weaving spider Araneus ventricosus genome elucidates the spidroin gene catalogue.</title>
        <authorList>
            <person name="Kono N."/>
            <person name="Nakamura H."/>
            <person name="Ohtoshi R."/>
            <person name="Moran D.A.P."/>
            <person name="Shinohara A."/>
            <person name="Yoshida Y."/>
            <person name="Fujiwara M."/>
            <person name="Mori M."/>
            <person name="Tomita M."/>
            <person name="Arakawa K."/>
        </authorList>
    </citation>
    <scope>NUCLEOTIDE SEQUENCE [LARGE SCALE GENOMIC DNA]</scope>
</reference>
<evidence type="ECO:0000313" key="1">
    <source>
        <dbReference type="EMBL" id="GBO25447.1"/>
    </source>
</evidence>
<organism evidence="2 3">
    <name type="scientific">Araneus ventricosus</name>
    <name type="common">Orbweaver spider</name>
    <name type="synonym">Epeira ventricosa</name>
    <dbReference type="NCBI Taxonomy" id="182803"/>
    <lineage>
        <taxon>Eukaryota</taxon>
        <taxon>Metazoa</taxon>
        <taxon>Ecdysozoa</taxon>
        <taxon>Arthropoda</taxon>
        <taxon>Chelicerata</taxon>
        <taxon>Arachnida</taxon>
        <taxon>Araneae</taxon>
        <taxon>Araneomorphae</taxon>
        <taxon>Entelegynae</taxon>
        <taxon>Araneoidea</taxon>
        <taxon>Araneidae</taxon>
        <taxon>Araneus</taxon>
    </lineage>
</organism>
<dbReference type="AlphaFoldDB" id="A0A4Y2VLZ8"/>
<accession>A0A4Y2VLZ8</accession>
<name>A0A4Y2VLZ8_ARAVE</name>
<sequence length="95" mass="10799">MVVFFTRLGSVTEIFLVCRRSGTDREVLAWKKRGPCPLALGRGAELLRKNGCRAGLQTQFFILTNNPGGDRCSCAATLVKELVWRSFRLRERPWL</sequence>
<keyword evidence="3" id="KW-1185">Reference proteome</keyword>
<dbReference type="EMBL" id="BGPR01048446">
    <property type="protein sequence ID" value="GBO25447.1"/>
    <property type="molecule type" value="Genomic_DNA"/>
</dbReference>
<comment type="caution">
    <text evidence="2">The sequence shown here is derived from an EMBL/GenBank/DDBJ whole genome shotgun (WGS) entry which is preliminary data.</text>
</comment>
<protein>
    <submittedName>
        <fullName evidence="2">Uncharacterized protein</fullName>
    </submittedName>
</protein>
<proteinExistence type="predicted"/>
<evidence type="ECO:0000313" key="3">
    <source>
        <dbReference type="Proteomes" id="UP000499080"/>
    </source>
</evidence>
<gene>
    <name evidence="1" type="ORF">AVEN_3118_1</name>
    <name evidence="2" type="ORF">AVEN_3119_1</name>
</gene>